<sequence>MGLNSFWQEDVFLTVQGFQHQVQLLDVNPYFIIDTQKDFLIHLVPLNNHFTPKDLIQLQVSFQQENKQLIHLWEDVWHSKREQVLSRFYSFFGLNKGFHGRKAGIVELDIQQTSQFLNTYHLQGYVKSKYSFGLVNNSEIIAVASFSATRIMKSKNANYKSAELVRFASKDGVTIVGGLSKLIKHFLKQFELNDLMTYADRDWSLGKGYEKLNFQLSEKTEPLDLYVNTDTLIRYTPHRIPKNLLLAFKAQNILNLPDFLAANGFIKLFNTGNLKYHLYL</sequence>
<reference evidence="1 2" key="1">
    <citation type="submission" date="2019-04" db="EMBL/GenBank/DDBJ databases">
        <title>Pedobacter sp. RP-3-22 sp. nov., isolated from Arctic soil.</title>
        <authorList>
            <person name="Dahal R.H."/>
            <person name="Kim D.-U."/>
        </authorList>
    </citation>
    <scope>NUCLEOTIDE SEQUENCE [LARGE SCALE GENOMIC DNA]</scope>
    <source>
        <strain evidence="1 2">RP-3-22</strain>
    </source>
</reference>
<dbReference type="RefSeq" id="WP_136839613.1">
    <property type="nucleotide sequence ID" value="NZ_SWBR01000002.1"/>
</dbReference>
<dbReference type="Proteomes" id="UP000309488">
    <property type="component" value="Unassembled WGS sequence"/>
</dbReference>
<accession>A0A4U1CVU6</accession>
<name>A0A4U1CVU6_9SPHI</name>
<organism evidence="1 2">
    <name type="scientific">Pedobacter polaris</name>
    <dbReference type="NCBI Taxonomy" id="2571273"/>
    <lineage>
        <taxon>Bacteria</taxon>
        <taxon>Pseudomonadati</taxon>
        <taxon>Bacteroidota</taxon>
        <taxon>Sphingobacteriia</taxon>
        <taxon>Sphingobacteriales</taxon>
        <taxon>Sphingobacteriaceae</taxon>
        <taxon>Pedobacter</taxon>
    </lineage>
</organism>
<dbReference type="OrthoDB" id="943693at2"/>
<evidence type="ECO:0000313" key="2">
    <source>
        <dbReference type="Proteomes" id="UP000309488"/>
    </source>
</evidence>
<dbReference type="AlphaFoldDB" id="A0A4U1CVU6"/>
<evidence type="ECO:0000313" key="1">
    <source>
        <dbReference type="EMBL" id="TKC10038.1"/>
    </source>
</evidence>
<proteinExistence type="predicted"/>
<dbReference type="EMBL" id="SWBR01000002">
    <property type="protein sequence ID" value="TKC10038.1"/>
    <property type="molecule type" value="Genomic_DNA"/>
</dbReference>
<gene>
    <name evidence="1" type="ORF">FA048_07460</name>
</gene>
<protein>
    <submittedName>
        <fullName evidence="1">Uncharacterized protein</fullName>
    </submittedName>
</protein>
<keyword evidence="2" id="KW-1185">Reference proteome</keyword>
<comment type="caution">
    <text evidence="1">The sequence shown here is derived from an EMBL/GenBank/DDBJ whole genome shotgun (WGS) entry which is preliminary data.</text>
</comment>